<name>A0A818I821_9BILA</name>
<protein>
    <submittedName>
        <fullName evidence="1">Uncharacterized protein</fullName>
    </submittedName>
</protein>
<comment type="caution">
    <text evidence="1">The sequence shown here is derived from an EMBL/GenBank/DDBJ whole genome shotgun (WGS) entry which is preliminary data.</text>
</comment>
<feature type="non-terminal residue" evidence="1">
    <location>
        <position position="30"/>
    </location>
</feature>
<evidence type="ECO:0000313" key="1">
    <source>
        <dbReference type="EMBL" id="CAF3520150.1"/>
    </source>
</evidence>
<dbReference type="Proteomes" id="UP000663868">
    <property type="component" value="Unassembled WGS sequence"/>
</dbReference>
<dbReference type="AlphaFoldDB" id="A0A818I821"/>
<evidence type="ECO:0000313" key="2">
    <source>
        <dbReference type="Proteomes" id="UP000663868"/>
    </source>
</evidence>
<proteinExistence type="predicted"/>
<accession>A0A818I821</accession>
<sequence>MMSHSILLLSITVRLCVTNTHGNQRDSGLG</sequence>
<gene>
    <name evidence="1" type="ORF">KXQ929_LOCUS1109</name>
</gene>
<reference evidence="1" key="1">
    <citation type="submission" date="2021-02" db="EMBL/GenBank/DDBJ databases">
        <authorList>
            <person name="Nowell W R."/>
        </authorList>
    </citation>
    <scope>NUCLEOTIDE SEQUENCE</scope>
</reference>
<dbReference type="EMBL" id="CAJOBB010000030">
    <property type="protein sequence ID" value="CAF3520150.1"/>
    <property type="molecule type" value="Genomic_DNA"/>
</dbReference>
<organism evidence="1 2">
    <name type="scientific">Adineta steineri</name>
    <dbReference type="NCBI Taxonomy" id="433720"/>
    <lineage>
        <taxon>Eukaryota</taxon>
        <taxon>Metazoa</taxon>
        <taxon>Spiralia</taxon>
        <taxon>Gnathifera</taxon>
        <taxon>Rotifera</taxon>
        <taxon>Eurotatoria</taxon>
        <taxon>Bdelloidea</taxon>
        <taxon>Adinetida</taxon>
        <taxon>Adinetidae</taxon>
        <taxon>Adineta</taxon>
    </lineage>
</organism>